<evidence type="ECO:0000256" key="4">
    <source>
        <dbReference type="ARBA" id="ARBA00022801"/>
    </source>
</evidence>
<accession>A0AAU1U274</accession>
<feature type="domain" description="Peptidase S1" evidence="11">
    <location>
        <begin position="190"/>
        <end position="346"/>
    </location>
</feature>
<dbReference type="SUPFAM" id="SSF50494">
    <property type="entry name" value="Trypsin-like serine proteases"/>
    <property type="match status" value="1"/>
</dbReference>
<evidence type="ECO:0000256" key="7">
    <source>
        <dbReference type="ARBA" id="ARBA00023157"/>
    </source>
</evidence>
<dbReference type="InterPro" id="IPR043504">
    <property type="entry name" value="Peptidase_S1_PA_chymotrypsin"/>
</dbReference>
<dbReference type="CDD" id="cd21112">
    <property type="entry name" value="alphaLP-like"/>
    <property type="match status" value="1"/>
</dbReference>
<evidence type="ECO:0000256" key="9">
    <source>
        <dbReference type="SAM" id="Phobius"/>
    </source>
</evidence>
<evidence type="ECO:0000256" key="1">
    <source>
        <dbReference type="ARBA" id="ARBA00007664"/>
    </source>
</evidence>
<dbReference type="InterPro" id="IPR033116">
    <property type="entry name" value="TRYPSIN_SER"/>
</dbReference>
<evidence type="ECO:0000259" key="11">
    <source>
        <dbReference type="Pfam" id="PF00089"/>
    </source>
</evidence>
<dbReference type="Pfam" id="PF00089">
    <property type="entry name" value="Trypsin"/>
    <property type="match status" value="1"/>
</dbReference>
<dbReference type="GO" id="GO:0006508">
    <property type="term" value="P:proteolysis"/>
    <property type="evidence" value="ECO:0007669"/>
    <property type="project" value="UniProtKB-KW"/>
</dbReference>
<evidence type="ECO:0000313" key="13">
    <source>
        <dbReference type="EMBL" id="WTS10707.1"/>
    </source>
</evidence>
<dbReference type="InterPro" id="IPR001254">
    <property type="entry name" value="Trypsin_dom"/>
</dbReference>
<dbReference type="InterPro" id="IPR004236">
    <property type="entry name" value="Pept_S1_alpha_lytic"/>
</dbReference>
<dbReference type="Pfam" id="PF02983">
    <property type="entry name" value="Pro_Al_protease"/>
    <property type="match status" value="1"/>
</dbReference>
<dbReference type="PROSITE" id="PS00135">
    <property type="entry name" value="TRYPSIN_SER"/>
    <property type="match status" value="1"/>
</dbReference>
<evidence type="ECO:0000259" key="12">
    <source>
        <dbReference type="Pfam" id="PF02983"/>
    </source>
</evidence>
<keyword evidence="9" id="KW-0472">Membrane</keyword>
<name>A0AAU1U274_9ACTN</name>
<evidence type="ECO:0000256" key="2">
    <source>
        <dbReference type="ARBA" id="ARBA00022670"/>
    </source>
</evidence>
<keyword evidence="3 10" id="KW-0732">Signal</keyword>
<proteinExistence type="inferred from homology"/>
<keyword evidence="9" id="KW-1133">Transmembrane helix</keyword>
<dbReference type="EMBL" id="CP108195">
    <property type="protein sequence ID" value="WTS10707.1"/>
    <property type="molecule type" value="Genomic_DNA"/>
</dbReference>
<feature type="domain" description="Peptidase S1A alpha-lytic prodomain" evidence="12">
    <location>
        <begin position="93"/>
        <end position="145"/>
    </location>
</feature>
<keyword evidence="4" id="KW-0378">Hydrolase</keyword>
<organism evidence="13">
    <name type="scientific">Streptomyces sp. NBC_00119</name>
    <dbReference type="NCBI Taxonomy" id="2975659"/>
    <lineage>
        <taxon>Bacteria</taxon>
        <taxon>Bacillati</taxon>
        <taxon>Actinomycetota</taxon>
        <taxon>Actinomycetes</taxon>
        <taxon>Kitasatosporales</taxon>
        <taxon>Streptomycetaceae</taxon>
        <taxon>Streptomyces</taxon>
    </lineage>
</organism>
<feature type="compositionally biased region" description="Gly residues" evidence="8">
    <location>
        <begin position="390"/>
        <end position="406"/>
    </location>
</feature>
<feature type="signal peptide" evidence="10">
    <location>
        <begin position="1"/>
        <end position="32"/>
    </location>
</feature>
<dbReference type="GO" id="GO:0005576">
    <property type="term" value="C:extracellular region"/>
    <property type="evidence" value="ECO:0007669"/>
    <property type="project" value="InterPro"/>
</dbReference>
<keyword evidence="9" id="KW-0812">Transmembrane</keyword>
<keyword evidence="7" id="KW-1015">Disulfide bond</keyword>
<keyword evidence="5" id="KW-0720">Serine protease</keyword>
<dbReference type="InterPro" id="IPR001316">
    <property type="entry name" value="Pept_S1A_streptogrisin"/>
</dbReference>
<keyword evidence="2" id="KW-0645">Protease</keyword>
<dbReference type="InterPro" id="IPR018114">
    <property type="entry name" value="TRYPSIN_HIS"/>
</dbReference>
<evidence type="ECO:0000256" key="6">
    <source>
        <dbReference type="ARBA" id="ARBA00023145"/>
    </source>
</evidence>
<feature type="transmembrane region" description="Helical" evidence="9">
    <location>
        <begin position="442"/>
        <end position="459"/>
    </location>
</feature>
<evidence type="ECO:0000256" key="3">
    <source>
        <dbReference type="ARBA" id="ARBA00022729"/>
    </source>
</evidence>
<dbReference type="PRINTS" id="PR00861">
    <property type="entry name" value="ALYTICPTASE"/>
</dbReference>
<protein>
    <submittedName>
        <fullName evidence="13">S1 family peptidase</fullName>
    </submittedName>
</protein>
<dbReference type="AlphaFoldDB" id="A0AAU1U274"/>
<evidence type="ECO:0000256" key="8">
    <source>
        <dbReference type="SAM" id="MobiDB-lite"/>
    </source>
</evidence>
<dbReference type="PROSITE" id="PS00134">
    <property type="entry name" value="TRYPSIN_HIS"/>
    <property type="match status" value="1"/>
</dbReference>
<gene>
    <name evidence="13" type="ORF">OHU69_06280</name>
</gene>
<keyword evidence="6" id="KW-0865">Zymogen</keyword>
<dbReference type="Gene3D" id="2.40.10.10">
    <property type="entry name" value="Trypsin-like serine proteases"/>
    <property type="match status" value="2"/>
</dbReference>
<feature type="region of interest" description="Disordered" evidence="8">
    <location>
        <begin position="356"/>
        <end position="427"/>
    </location>
</feature>
<dbReference type="InterPro" id="IPR009003">
    <property type="entry name" value="Peptidase_S1_PA"/>
</dbReference>
<evidence type="ECO:0000256" key="5">
    <source>
        <dbReference type="ARBA" id="ARBA00022825"/>
    </source>
</evidence>
<feature type="chain" id="PRO_5043950759" evidence="10">
    <location>
        <begin position="33"/>
        <end position="472"/>
    </location>
</feature>
<comment type="similarity">
    <text evidence="1">Belongs to the peptidase S1 family.</text>
</comment>
<dbReference type="GO" id="GO:0004252">
    <property type="term" value="F:serine-type endopeptidase activity"/>
    <property type="evidence" value="ECO:0007669"/>
    <property type="project" value="InterPro"/>
</dbReference>
<evidence type="ECO:0000256" key="10">
    <source>
        <dbReference type="SAM" id="SignalP"/>
    </source>
</evidence>
<sequence>MRHARRTARRITRLAAVGGLLCGSLLVTRAIANEPGTSAPPVPVGERLVAQLGAARTAGSWLGADGRTVVAVTDAGAAADVRRAGARAEVVRHSMRDLRSAAATLRAAPRVSGTAWSMDYGSNEVVVRADSTVSAGDWSRLAGVARTIGASVRMERTRGTFTTRVDGASPIFASGGRCSAGFDVTDGRDAFLLTAGHCGPVGTTWFARPGDATALGTTVSGTFPGNDFSLVRYDDGVPRAQSDVVAIGGGRGVRITGAADPVVGQRVFRSGSTTGLHSGRVTGLNATVNYPEGTVTGLVQTTVCAEPGDSGGPLFADGLALGLTSGGNGNCDAGGTTFFQPVAAAMTALGVRLTGTSGDDDAEAGAGSGQARPGGDVAPSAPPAGSEAGAPGGGGTGTGVGTGTNMGGATDTGDGTASGTGTGADTGPVAAISRVVVSTRSVGPGLLVIGGSLIALVAARSMRSSRRGRGAW</sequence>
<reference evidence="13" key="1">
    <citation type="submission" date="2022-10" db="EMBL/GenBank/DDBJ databases">
        <title>The complete genomes of actinobacterial strains from the NBC collection.</title>
        <authorList>
            <person name="Joergensen T.S."/>
            <person name="Alvarez Arevalo M."/>
            <person name="Sterndorff E.B."/>
            <person name="Faurdal D."/>
            <person name="Vuksanovic O."/>
            <person name="Mourched A.-S."/>
            <person name="Charusanti P."/>
            <person name="Shaw S."/>
            <person name="Blin K."/>
            <person name="Weber T."/>
        </authorList>
    </citation>
    <scope>NUCLEOTIDE SEQUENCE</scope>
    <source>
        <strain evidence="13">NBC_00119</strain>
    </source>
</reference>